<dbReference type="Pfam" id="PF10458">
    <property type="entry name" value="Val_tRNA-synt_C"/>
    <property type="match status" value="1"/>
</dbReference>
<evidence type="ECO:0000259" key="12">
    <source>
        <dbReference type="Pfam" id="PF08264"/>
    </source>
</evidence>
<dbReference type="EMBL" id="JADILX010000047">
    <property type="protein sequence ID" value="MBO8485280.1"/>
    <property type="molecule type" value="Genomic_DNA"/>
</dbReference>
<evidence type="ECO:0000256" key="10">
    <source>
        <dbReference type="ARBA" id="ARBA00047552"/>
    </source>
</evidence>
<evidence type="ECO:0000256" key="6">
    <source>
        <dbReference type="ARBA" id="ARBA00023054"/>
    </source>
</evidence>
<comment type="similarity">
    <text evidence="11">Belongs to the class-I aminoacyl-tRNA synthetase family. ValS type 1 subfamily.</text>
</comment>
<keyword evidence="4" id="KW-0067">ATP-binding</keyword>
<dbReference type="PANTHER" id="PTHR11946:SF109">
    <property type="entry name" value="VALINE--TRNA LIGASE"/>
    <property type="match status" value="1"/>
</dbReference>
<name>A0A9D9J234_9BACT</name>
<evidence type="ECO:0000256" key="7">
    <source>
        <dbReference type="ARBA" id="ARBA00023146"/>
    </source>
</evidence>
<evidence type="ECO:0000256" key="1">
    <source>
        <dbReference type="ARBA" id="ARBA00013169"/>
    </source>
</evidence>
<dbReference type="AlphaFoldDB" id="A0A9D9J234"/>
<dbReference type="GO" id="GO:0006438">
    <property type="term" value="P:valyl-tRNA aminoacylation"/>
    <property type="evidence" value="ECO:0007669"/>
    <property type="project" value="InterPro"/>
</dbReference>
<dbReference type="Proteomes" id="UP000823750">
    <property type="component" value="Unassembled WGS sequence"/>
</dbReference>
<dbReference type="Pfam" id="PF08264">
    <property type="entry name" value="Anticodon_1"/>
    <property type="match status" value="1"/>
</dbReference>
<dbReference type="Gene3D" id="1.10.730.10">
    <property type="entry name" value="Isoleucyl-tRNA Synthetase, Domain 1"/>
    <property type="match status" value="1"/>
</dbReference>
<feature type="domain" description="Methionyl/Valyl/Leucyl/Isoleucyl-tRNA synthetase anticodon-binding" evidence="12">
    <location>
        <begin position="9"/>
        <end position="84"/>
    </location>
</feature>
<organism evidence="14 15">
    <name type="scientific">Candidatus Cryptobacteroides excrementavium</name>
    <dbReference type="NCBI Taxonomy" id="2840759"/>
    <lineage>
        <taxon>Bacteria</taxon>
        <taxon>Pseudomonadati</taxon>
        <taxon>Bacteroidota</taxon>
        <taxon>Bacteroidia</taxon>
        <taxon>Bacteroidales</taxon>
        <taxon>Candidatus Cryptobacteroides</taxon>
    </lineage>
</organism>
<keyword evidence="6" id="KW-0175">Coiled coil</keyword>
<evidence type="ECO:0000256" key="11">
    <source>
        <dbReference type="ARBA" id="ARBA00060830"/>
    </source>
</evidence>
<keyword evidence="7" id="KW-0030">Aminoacyl-tRNA synthetase</keyword>
<evidence type="ECO:0000256" key="9">
    <source>
        <dbReference type="ARBA" id="ARBA00029936"/>
    </source>
</evidence>
<reference evidence="14" key="2">
    <citation type="journal article" date="2021" name="PeerJ">
        <title>Extensive microbial diversity within the chicken gut microbiome revealed by metagenomics and culture.</title>
        <authorList>
            <person name="Gilroy R."/>
            <person name="Ravi A."/>
            <person name="Getino M."/>
            <person name="Pursley I."/>
            <person name="Horton D.L."/>
            <person name="Alikhan N.F."/>
            <person name="Baker D."/>
            <person name="Gharbi K."/>
            <person name="Hall N."/>
            <person name="Watson M."/>
            <person name="Adriaenssens E.M."/>
            <person name="Foster-Nyarko E."/>
            <person name="Jarju S."/>
            <person name="Secka A."/>
            <person name="Antonio M."/>
            <person name="Oren A."/>
            <person name="Chaudhuri R.R."/>
            <person name="La Ragione R."/>
            <person name="Hildebrand F."/>
            <person name="Pallen M.J."/>
        </authorList>
    </citation>
    <scope>NUCLEOTIDE SEQUENCE</scope>
    <source>
        <strain evidence="14">B2-16538</strain>
    </source>
</reference>
<comment type="catalytic activity">
    <reaction evidence="10">
        <text>tRNA(Val) + L-valine + ATP = L-valyl-tRNA(Val) + AMP + diphosphate</text>
        <dbReference type="Rhea" id="RHEA:10704"/>
        <dbReference type="Rhea" id="RHEA-COMP:9672"/>
        <dbReference type="Rhea" id="RHEA-COMP:9708"/>
        <dbReference type="ChEBI" id="CHEBI:30616"/>
        <dbReference type="ChEBI" id="CHEBI:33019"/>
        <dbReference type="ChEBI" id="CHEBI:57762"/>
        <dbReference type="ChEBI" id="CHEBI:78442"/>
        <dbReference type="ChEBI" id="CHEBI:78537"/>
        <dbReference type="ChEBI" id="CHEBI:456215"/>
        <dbReference type="EC" id="6.1.1.9"/>
    </reaction>
</comment>
<keyword evidence="3" id="KW-0547">Nucleotide-binding</keyword>
<dbReference type="SUPFAM" id="SSF47323">
    <property type="entry name" value="Anticodon-binding domain of a subclass of class I aminoacyl-tRNA synthetases"/>
    <property type="match status" value="1"/>
</dbReference>
<keyword evidence="5" id="KW-0648">Protein biosynthesis</keyword>
<dbReference type="GO" id="GO:0005524">
    <property type="term" value="F:ATP binding"/>
    <property type="evidence" value="ECO:0007669"/>
    <property type="project" value="UniProtKB-KW"/>
</dbReference>
<sequence length="205" mass="22633">TYGATVGFFDSLLKMIHPFMPFITEELWQNMAPRKDGETIMLQRMPVAGEADRKLISDFEMACEAVVAVRSIRQQKGLSPKEALALKFKGDFPQEMLPAVIKLANISSAEKVEAFGDASGVSFMVRTVEMFVPLTGLVDTAEELAKLEAALDYQEKFLASVRKKLSNERFVANAPEQVVANERKKESDSLSKIESLKAAIASLKA</sequence>
<keyword evidence="2 14" id="KW-0436">Ligase</keyword>
<gene>
    <name evidence="14" type="ORF">IAB78_02525</name>
</gene>
<protein>
    <recommendedName>
        <fullName evidence="8">Valine--tRNA ligase</fullName>
        <ecNumber evidence="1">6.1.1.9</ecNumber>
    </recommendedName>
    <alternativeName>
        <fullName evidence="9">Valyl-tRNA synthetase</fullName>
    </alternativeName>
</protein>
<evidence type="ECO:0000256" key="2">
    <source>
        <dbReference type="ARBA" id="ARBA00022598"/>
    </source>
</evidence>
<dbReference type="InterPro" id="IPR013155">
    <property type="entry name" value="M/V/L/I-tRNA-synth_anticd-bd"/>
</dbReference>
<feature type="non-terminal residue" evidence="14">
    <location>
        <position position="1"/>
    </location>
</feature>
<evidence type="ECO:0000313" key="15">
    <source>
        <dbReference type="Proteomes" id="UP000823750"/>
    </source>
</evidence>
<evidence type="ECO:0000256" key="4">
    <source>
        <dbReference type="ARBA" id="ARBA00022840"/>
    </source>
</evidence>
<accession>A0A9D9J234</accession>
<dbReference type="InterPro" id="IPR010978">
    <property type="entry name" value="tRNA-bd_arm"/>
</dbReference>
<proteinExistence type="inferred from homology"/>
<dbReference type="GO" id="GO:0005829">
    <property type="term" value="C:cytosol"/>
    <property type="evidence" value="ECO:0007669"/>
    <property type="project" value="TreeGrafter"/>
</dbReference>
<dbReference type="FunFam" id="1.10.287.380:FF:000001">
    <property type="entry name" value="Valine--tRNA ligase"/>
    <property type="match status" value="1"/>
</dbReference>
<dbReference type="InterPro" id="IPR019499">
    <property type="entry name" value="Val-tRNA_synth_tRNA-bd"/>
</dbReference>
<comment type="caution">
    <text evidence="14">The sequence shown here is derived from an EMBL/GenBank/DDBJ whole genome shotgun (WGS) entry which is preliminary data.</text>
</comment>
<dbReference type="InterPro" id="IPR002303">
    <property type="entry name" value="Valyl-tRNA_ligase"/>
</dbReference>
<evidence type="ECO:0000256" key="3">
    <source>
        <dbReference type="ARBA" id="ARBA00022741"/>
    </source>
</evidence>
<dbReference type="EC" id="6.1.1.9" evidence="1"/>
<evidence type="ECO:0000256" key="5">
    <source>
        <dbReference type="ARBA" id="ARBA00022917"/>
    </source>
</evidence>
<reference evidence="14" key="1">
    <citation type="submission" date="2020-10" db="EMBL/GenBank/DDBJ databases">
        <authorList>
            <person name="Gilroy R."/>
        </authorList>
    </citation>
    <scope>NUCLEOTIDE SEQUENCE</scope>
    <source>
        <strain evidence="14">B2-16538</strain>
    </source>
</reference>
<dbReference type="InterPro" id="IPR009080">
    <property type="entry name" value="tRNAsynth_Ia_anticodon-bd"/>
</dbReference>
<evidence type="ECO:0000259" key="13">
    <source>
        <dbReference type="Pfam" id="PF10458"/>
    </source>
</evidence>
<evidence type="ECO:0000256" key="8">
    <source>
        <dbReference type="ARBA" id="ARBA00024407"/>
    </source>
</evidence>
<dbReference type="InterPro" id="IPR037118">
    <property type="entry name" value="Val-tRNA_synth_C_sf"/>
</dbReference>
<evidence type="ECO:0000313" key="14">
    <source>
        <dbReference type="EMBL" id="MBO8485280.1"/>
    </source>
</evidence>
<dbReference type="SUPFAM" id="SSF46589">
    <property type="entry name" value="tRNA-binding arm"/>
    <property type="match status" value="1"/>
</dbReference>
<dbReference type="PANTHER" id="PTHR11946">
    <property type="entry name" value="VALYL-TRNA SYNTHETASES"/>
    <property type="match status" value="1"/>
</dbReference>
<feature type="domain" description="Valyl-tRNA synthetase tRNA-binding arm" evidence="13">
    <location>
        <begin position="139"/>
        <end position="204"/>
    </location>
</feature>
<dbReference type="Gene3D" id="1.10.287.380">
    <property type="entry name" value="Valyl-tRNA synthetase, C-terminal domain"/>
    <property type="match status" value="1"/>
</dbReference>
<dbReference type="GO" id="GO:0004832">
    <property type="term" value="F:valine-tRNA ligase activity"/>
    <property type="evidence" value="ECO:0007669"/>
    <property type="project" value="UniProtKB-EC"/>
</dbReference>